<evidence type="ECO:0000313" key="1">
    <source>
        <dbReference type="EMBL" id="HIP56792.1"/>
    </source>
</evidence>
<proteinExistence type="predicted"/>
<dbReference type="Proteomes" id="UP000605805">
    <property type="component" value="Unassembled WGS sequence"/>
</dbReference>
<dbReference type="AlphaFoldDB" id="A0A832YZ48"/>
<comment type="caution">
    <text evidence="1">The sequence shown here is derived from an EMBL/GenBank/DDBJ whole genome shotgun (WGS) entry which is preliminary data.</text>
</comment>
<dbReference type="EMBL" id="DQTV01000037">
    <property type="protein sequence ID" value="HIP56792.1"/>
    <property type="molecule type" value="Genomic_DNA"/>
</dbReference>
<evidence type="ECO:0000313" key="2">
    <source>
        <dbReference type="Proteomes" id="UP000605805"/>
    </source>
</evidence>
<evidence type="ECO:0008006" key="3">
    <source>
        <dbReference type="Google" id="ProtNLM"/>
    </source>
</evidence>
<reference evidence="1" key="1">
    <citation type="journal article" date="2020" name="ISME J.">
        <title>Gammaproteobacteria mediating utilization of methyl-, sulfur- and petroleum organic compounds in deep ocean hydrothermal plumes.</title>
        <authorList>
            <person name="Zhou Z."/>
            <person name="Liu Y."/>
            <person name="Pan J."/>
            <person name="Cron B.R."/>
            <person name="Toner B.M."/>
            <person name="Anantharaman K."/>
            <person name="Breier J.A."/>
            <person name="Dick G.J."/>
            <person name="Li M."/>
        </authorList>
    </citation>
    <scope>NUCLEOTIDE SEQUENCE</scope>
    <source>
        <strain evidence="1">SZUA-1435</strain>
    </source>
</reference>
<name>A0A832YZ48_9CREN</name>
<organism evidence="1 2">
    <name type="scientific">Ignisphaera aggregans</name>
    <dbReference type="NCBI Taxonomy" id="334771"/>
    <lineage>
        <taxon>Archaea</taxon>
        <taxon>Thermoproteota</taxon>
        <taxon>Thermoprotei</taxon>
        <taxon>Desulfurococcales</taxon>
        <taxon>Desulfurococcaceae</taxon>
        <taxon>Ignisphaera</taxon>
    </lineage>
</organism>
<accession>A0A832YZ48</accession>
<protein>
    <recommendedName>
        <fullName evidence="3">DUF362 domain-containing protein</fullName>
    </recommendedName>
</protein>
<sequence length="281" mass="31497">MLAYVKADLDSVIEMYLGRPSHCVLVLDIPTPFLDETLPPLHEVSMVISALNSICKHLLLYVNPFIGTHSDILTKIPILVPLYKRGLVIDYKSTPRVKASIHTQGLHNTLTIEVANPNNLGTTIVFSIPRTCDAPPILTPSALYVYYLTDSSSRALLRQGFTATHLNIATILRYTTPHLAIVSLSKCISGDGPIFGYPEYIDTAFFVGKPHLIDIALALCLGYTLHDIYFVKLINDAHNLNKLFQLANHFVKSITTCRKVKRHSLYHYHRRLLITKADLHT</sequence>
<gene>
    <name evidence="1" type="ORF">EYH02_01795</name>
</gene>